<dbReference type="Pfam" id="PF10346">
    <property type="entry name" value="Con-6"/>
    <property type="match status" value="3"/>
</dbReference>
<dbReference type="RefSeq" id="XP_043003746.1">
    <property type="nucleotide sequence ID" value="XM_043158399.1"/>
</dbReference>
<sequence length="139" mass="15210">MSPATSRKHANHVVAGLKAAIHNPRVSDKAKERAKERLENMGVGVEFDEEHQKRVLAGYKAALHNENVSDDAKENARQKLQAAGVIEDSEGDQLEDDQPPRDEHRNHVLGGYKAALANPNVSTEAKLHAATVLDEHNAL</sequence>
<dbReference type="PANTHER" id="PTHR36576">
    <property type="entry name" value="UPF0654 PROTEIN C11D3.01C-RELATED"/>
    <property type="match status" value="1"/>
</dbReference>
<dbReference type="InterPro" id="IPR052670">
    <property type="entry name" value="UPF0654_domain"/>
</dbReference>
<comment type="caution">
    <text evidence="2">The sequence shown here is derived from an EMBL/GenBank/DDBJ whole genome shotgun (WGS) entry which is preliminary data.</text>
</comment>
<dbReference type="Proteomes" id="UP001049176">
    <property type="component" value="Chromosome 9"/>
</dbReference>
<accession>A0A9P7UMU0</accession>
<dbReference type="EMBL" id="CM032189">
    <property type="protein sequence ID" value="KAG7087275.1"/>
    <property type="molecule type" value="Genomic_DNA"/>
</dbReference>
<dbReference type="KEGG" id="more:E1B28_013253"/>
<proteinExistence type="predicted"/>
<dbReference type="GO" id="GO:0005737">
    <property type="term" value="C:cytoplasm"/>
    <property type="evidence" value="ECO:0007669"/>
    <property type="project" value="TreeGrafter"/>
</dbReference>
<organism evidence="2 3">
    <name type="scientific">Marasmius oreades</name>
    <name type="common">fairy-ring Marasmius</name>
    <dbReference type="NCBI Taxonomy" id="181124"/>
    <lineage>
        <taxon>Eukaryota</taxon>
        <taxon>Fungi</taxon>
        <taxon>Dikarya</taxon>
        <taxon>Basidiomycota</taxon>
        <taxon>Agaricomycotina</taxon>
        <taxon>Agaricomycetes</taxon>
        <taxon>Agaricomycetidae</taxon>
        <taxon>Agaricales</taxon>
        <taxon>Marasmiineae</taxon>
        <taxon>Marasmiaceae</taxon>
        <taxon>Marasmius</taxon>
    </lineage>
</organism>
<dbReference type="AlphaFoldDB" id="A0A9P7UMU0"/>
<feature type="region of interest" description="Disordered" evidence="1">
    <location>
        <begin position="67"/>
        <end position="110"/>
    </location>
</feature>
<reference evidence="2" key="1">
    <citation type="journal article" date="2021" name="Genome Biol. Evol.">
        <title>The assembled and annotated genome of the fairy-ring fungus Marasmius oreades.</title>
        <authorList>
            <person name="Hiltunen M."/>
            <person name="Ament-Velasquez S.L."/>
            <person name="Johannesson H."/>
        </authorList>
    </citation>
    <scope>NUCLEOTIDE SEQUENCE</scope>
    <source>
        <strain evidence="2">03SP1</strain>
    </source>
</reference>
<keyword evidence="3" id="KW-1185">Reference proteome</keyword>
<feature type="compositionally biased region" description="Basic and acidic residues" evidence="1">
    <location>
        <begin position="25"/>
        <end position="35"/>
    </location>
</feature>
<gene>
    <name evidence="2" type="ORF">E1B28_013253</name>
</gene>
<dbReference type="PANTHER" id="PTHR36576:SF1">
    <property type="entry name" value="UPF0654 PROTEIN C11D3.01C-RELATED"/>
    <property type="match status" value="1"/>
</dbReference>
<dbReference type="GeneID" id="66082328"/>
<protein>
    <recommendedName>
        <fullName evidence="4">Conidiation-specific protein 6</fullName>
    </recommendedName>
</protein>
<evidence type="ECO:0008006" key="4">
    <source>
        <dbReference type="Google" id="ProtNLM"/>
    </source>
</evidence>
<evidence type="ECO:0000256" key="1">
    <source>
        <dbReference type="SAM" id="MobiDB-lite"/>
    </source>
</evidence>
<name>A0A9P7UMU0_9AGAR</name>
<evidence type="ECO:0000313" key="2">
    <source>
        <dbReference type="EMBL" id="KAG7087275.1"/>
    </source>
</evidence>
<feature type="region of interest" description="Disordered" evidence="1">
    <location>
        <begin position="16"/>
        <end position="35"/>
    </location>
</feature>
<feature type="compositionally biased region" description="Acidic residues" evidence="1">
    <location>
        <begin position="87"/>
        <end position="97"/>
    </location>
</feature>
<dbReference type="OrthoDB" id="5419162at2759"/>
<dbReference type="InterPro" id="IPR018824">
    <property type="entry name" value="Conidiation-specific_6"/>
</dbReference>
<evidence type="ECO:0000313" key="3">
    <source>
        <dbReference type="Proteomes" id="UP001049176"/>
    </source>
</evidence>